<sequence length="144" mass="15889">MSQGAVFNDFFRLSGLVTELLAFCQDFNRCTFQARTVRSLDEIDFKSKTDLQIGADIYGPGEARDDLEQAEHVADTEASMQSRSSQCLARGSGALCRATLPVRPCHKSSFIHESAEIRLLCVEEGVNVHLLDVREAVSKCCSTL</sequence>
<protein>
    <submittedName>
        <fullName evidence="1">Uncharacterized protein</fullName>
    </submittedName>
</protein>
<reference evidence="1 2" key="1">
    <citation type="submission" date="2024-02" db="EMBL/GenBank/DDBJ databases">
        <authorList>
            <person name="Chen Y."/>
            <person name="Shah S."/>
            <person name="Dougan E. K."/>
            <person name="Thang M."/>
            <person name="Chan C."/>
        </authorList>
    </citation>
    <scope>NUCLEOTIDE SEQUENCE [LARGE SCALE GENOMIC DNA]</scope>
</reference>
<organism evidence="1 2">
    <name type="scientific">Durusdinium trenchii</name>
    <dbReference type="NCBI Taxonomy" id="1381693"/>
    <lineage>
        <taxon>Eukaryota</taxon>
        <taxon>Sar</taxon>
        <taxon>Alveolata</taxon>
        <taxon>Dinophyceae</taxon>
        <taxon>Suessiales</taxon>
        <taxon>Symbiodiniaceae</taxon>
        <taxon>Durusdinium</taxon>
    </lineage>
</organism>
<accession>A0ABP0IIK1</accession>
<keyword evidence="2" id="KW-1185">Reference proteome</keyword>
<comment type="caution">
    <text evidence="1">The sequence shown here is derived from an EMBL/GenBank/DDBJ whole genome shotgun (WGS) entry which is preliminary data.</text>
</comment>
<name>A0ABP0IIK1_9DINO</name>
<gene>
    <name evidence="1" type="ORF">SCF082_LOCUS7341</name>
</gene>
<evidence type="ECO:0000313" key="2">
    <source>
        <dbReference type="Proteomes" id="UP001642464"/>
    </source>
</evidence>
<dbReference type="EMBL" id="CAXAMM010004113">
    <property type="protein sequence ID" value="CAK9002450.1"/>
    <property type="molecule type" value="Genomic_DNA"/>
</dbReference>
<proteinExistence type="predicted"/>
<evidence type="ECO:0000313" key="1">
    <source>
        <dbReference type="EMBL" id="CAK9002450.1"/>
    </source>
</evidence>
<dbReference type="Proteomes" id="UP001642464">
    <property type="component" value="Unassembled WGS sequence"/>
</dbReference>